<keyword evidence="3" id="KW-1185">Reference proteome</keyword>
<gene>
    <name evidence="2" type="ORF">SLEP1_g49397</name>
</gene>
<accession>A0AAV5LWP5</accession>
<dbReference type="AlphaFoldDB" id="A0AAV5LWP5"/>
<dbReference type="Proteomes" id="UP001054252">
    <property type="component" value="Unassembled WGS sequence"/>
</dbReference>
<evidence type="ECO:0000256" key="1">
    <source>
        <dbReference type="SAM" id="MobiDB-lite"/>
    </source>
</evidence>
<feature type="compositionally biased region" description="Polar residues" evidence="1">
    <location>
        <begin position="18"/>
        <end position="27"/>
    </location>
</feature>
<feature type="region of interest" description="Disordered" evidence="1">
    <location>
        <begin position="1"/>
        <end position="55"/>
    </location>
</feature>
<sequence>MTMIVPPVLQDLLETRMPESSASSSARDNGGDHHTSSSSSSSFKETPSREEWTGNVVSNVSDLPVIGEWESRTITSRLSNLRKVPKDLPAGFRFKAALHHEVIDSVPSISGYRKLEEMVRAYHIPRTILL</sequence>
<comment type="caution">
    <text evidence="2">The sequence shown here is derived from an EMBL/GenBank/DDBJ whole genome shotgun (WGS) entry which is preliminary data.</text>
</comment>
<dbReference type="EMBL" id="BPVZ01000154">
    <property type="protein sequence ID" value="GKV41930.1"/>
    <property type="molecule type" value="Genomic_DNA"/>
</dbReference>
<proteinExistence type="predicted"/>
<name>A0AAV5LWP5_9ROSI</name>
<organism evidence="2 3">
    <name type="scientific">Rubroshorea leprosula</name>
    <dbReference type="NCBI Taxonomy" id="152421"/>
    <lineage>
        <taxon>Eukaryota</taxon>
        <taxon>Viridiplantae</taxon>
        <taxon>Streptophyta</taxon>
        <taxon>Embryophyta</taxon>
        <taxon>Tracheophyta</taxon>
        <taxon>Spermatophyta</taxon>
        <taxon>Magnoliopsida</taxon>
        <taxon>eudicotyledons</taxon>
        <taxon>Gunneridae</taxon>
        <taxon>Pentapetalae</taxon>
        <taxon>rosids</taxon>
        <taxon>malvids</taxon>
        <taxon>Malvales</taxon>
        <taxon>Dipterocarpaceae</taxon>
        <taxon>Rubroshorea</taxon>
    </lineage>
</organism>
<evidence type="ECO:0000313" key="2">
    <source>
        <dbReference type="EMBL" id="GKV41930.1"/>
    </source>
</evidence>
<protein>
    <submittedName>
        <fullName evidence="2">Uncharacterized protein</fullName>
    </submittedName>
</protein>
<evidence type="ECO:0000313" key="3">
    <source>
        <dbReference type="Proteomes" id="UP001054252"/>
    </source>
</evidence>
<reference evidence="2 3" key="1">
    <citation type="journal article" date="2021" name="Commun. Biol.">
        <title>The genome of Shorea leprosula (Dipterocarpaceae) highlights the ecological relevance of drought in aseasonal tropical rainforests.</title>
        <authorList>
            <person name="Ng K.K.S."/>
            <person name="Kobayashi M.J."/>
            <person name="Fawcett J.A."/>
            <person name="Hatakeyama M."/>
            <person name="Paape T."/>
            <person name="Ng C.H."/>
            <person name="Ang C.C."/>
            <person name="Tnah L.H."/>
            <person name="Lee C.T."/>
            <person name="Nishiyama T."/>
            <person name="Sese J."/>
            <person name="O'Brien M.J."/>
            <person name="Copetti D."/>
            <person name="Mohd Noor M.I."/>
            <person name="Ong R.C."/>
            <person name="Putra M."/>
            <person name="Sireger I.Z."/>
            <person name="Indrioko S."/>
            <person name="Kosugi Y."/>
            <person name="Izuno A."/>
            <person name="Isagi Y."/>
            <person name="Lee S.L."/>
            <person name="Shimizu K.K."/>
        </authorList>
    </citation>
    <scope>NUCLEOTIDE SEQUENCE [LARGE SCALE GENOMIC DNA]</scope>
    <source>
        <strain evidence="2">214</strain>
    </source>
</reference>